<sequence>MAQRPQPTTRTESTENTGLLSGAPPPLVNRTTRPDASMASGSGNGTGTASGVVWSMFQLAHGVGETVRGTILGALDDIENRGEQKHHDIARAGRNEMFNAAKNLGLPTWGAGADASGPSQGGAAAAGYDASPDPPGYTPGSHHPPRPQSLLPPFTPPLAAAAASMATACHPPEGLLKLNDDLFLALTGYLDAEDLLAFLSTCHAIRSLASHPTLWLHAIHRLEHVRLHPVLSYEDPSTLATLPIQHLQSLVVRAVRILRNLSSESANPGPRLTFLGSFPSDGGGIGSPAPMFIPGTRFMLVQERNALVCWDVVEQRRAAHFPTAPNTRLFETPCVWLPGSTRTALFSGGITHFSDAGINANLTIQTLLAIYVDFADIKNPWIYTLESPFVGKTTRTYATEHFLAPTLMGFSTETEIVWWDWARGEISTRSYPFPVDQHNEGITAGLLYDPTSNLLCGFAPAFHDMQRGDASIHLVPLAPVSTKPDSDPPLVPTTTQDWHALSTRFPNAPSLPEYRRLHSWTGSDSIPPVFVAGTHTTAKFGVFAVTHRSFFDTVGAPGQGETASERYFHFFTAAARNGRESDVDWSRAKSIPYLFPYEPGAAGVWHGVGSSGRYIAVNCPVDPSTTGLSGISASVRMGNNQTRKPLVGLLCLRPVLGMAGGAEMGESTAEMRRFEVDREPPRGTVAVDDILGLVTIRDMSGMVTVYSYSGDWGKGSH</sequence>
<accession>A0ABQ0LNL6</accession>
<feature type="region of interest" description="Disordered" evidence="1">
    <location>
        <begin position="1"/>
        <end position="45"/>
    </location>
</feature>
<dbReference type="Gene3D" id="1.20.1280.50">
    <property type="match status" value="1"/>
</dbReference>
<dbReference type="EMBL" id="DF847878">
    <property type="protein sequence ID" value="GAT52700.1"/>
    <property type="molecule type" value="Genomic_DNA"/>
</dbReference>
<gene>
    <name evidence="2" type="ORF">MCHLO_09725</name>
</gene>
<feature type="compositionally biased region" description="Polar residues" evidence="1">
    <location>
        <begin position="1"/>
        <end position="19"/>
    </location>
</feature>
<evidence type="ECO:0000313" key="3">
    <source>
        <dbReference type="Proteomes" id="UP000815677"/>
    </source>
</evidence>
<dbReference type="Proteomes" id="UP000815677">
    <property type="component" value="Unassembled WGS sequence"/>
</dbReference>
<proteinExistence type="predicted"/>
<keyword evidence="3" id="KW-1185">Reference proteome</keyword>
<protein>
    <recommendedName>
        <fullName evidence="4">F-box domain-containing protein</fullName>
    </recommendedName>
</protein>
<feature type="compositionally biased region" description="Low complexity" evidence="1">
    <location>
        <begin position="111"/>
        <end position="127"/>
    </location>
</feature>
<dbReference type="SUPFAM" id="SSF81383">
    <property type="entry name" value="F-box domain"/>
    <property type="match status" value="1"/>
</dbReference>
<name>A0ABQ0LNL6_MYCCL</name>
<organism evidence="2 3">
    <name type="scientific">Mycena chlorophos</name>
    <name type="common">Agaric fungus</name>
    <name type="synonym">Agaricus chlorophos</name>
    <dbReference type="NCBI Taxonomy" id="658473"/>
    <lineage>
        <taxon>Eukaryota</taxon>
        <taxon>Fungi</taxon>
        <taxon>Dikarya</taxon>
        <taxon>Basidiomycota</taxon>
        <taxon>Agaricomycotina</taxon>
        <taxon>Agaricomycetes</taxon>
        <taxon>Agaricomycetidae</taxon>
        <taxon>Agaricales</taxon>
        <taxon>Marasmiineae</taxon>
        <taxon>Mycenaceae</taxon>
        <taxon>Mycena</taxon>
    </lineage>
</organism>
<feature type="region of interest" description="Disordered" evidence="1">
    <location>
        <begin position="111"/>
        <end position="152"/>
    </location>
</feature>
<dbReference type="InterPro" id="IPR036047">
    <property type="entry name" value="F-box-like_dom_sf"/>
</dbReference>
<evidence type="ECO:0000313" key="2">
    <source>
        <dbReference type="EMBL" id="GAT52700.1"/>
    </source>
</evidence>
<reference evidence="2" key="1">
    <citation type="submission" date="2014-09" db="EMBL/GenBank/DDBJ databases">
        <title>Genome sequence of the luminous mushroom Mycena chlorophos for searching fungal bioluminescence genes.</title>
        <authorList>
            <person name="Tanaka Y."/>
            <person name="Kasuga D."/>
            <person name="Oba Y."/>
            <person name="Hase S."/>
            <person name="Sato K."/>
            <person name="Oba Y."/>
            <person name="Sakakibara Y."/>
        </authorList>
    </citation>
    <scope>NUCLEOTIDE SEQUENCE</scope>
</reference>
<evidence type="ECO:0008006" key="4">
    <source>
        <dbReference type="Google" id="ProtNLM"/>
    </source>
</evidence>
<evidence type="ECO:0000256" key="1">
    <source>
        <dbReference type="SAM" id="MobiDB-lite"/>
    </source>
</evidence>